<dbReference type="InParanoid" id="A0A1C7NJS8"/>
<feature type="compositionally biased region" description="Polar residues" evidence="1">
    <location>
        <begin position="182"/>
        <end position="193"/>
    </location>
</feature>
<sequence>MAKKGGNKKKNAARRAQQKKDNSPVVINNKQVSNNEIIEQPTAKGDALEEPVQSEIKAEPTTVEIENKEIVVEKSILPETIELTQVEPIPEEKKQESPVLAAVEIEVPSPVNAKETVKEPLLQEKESSEEVVILVSKDENGNAEEVDQQVDETPKEEIQTNETKATELEKEIKAEATEAIPQTKSAETSNLKNETVKEVPESESVSQSQTKIEEPKVEEPKVEEPKVEEPK</sequence>
<comment type="caution">
    <text evidence="2">The sequence shown here is derived from an EMBL/GenBank/DDBJ whole genome shotgun (WGS) entry which is preliminary data.</text>
</comment>
<feature type="region of interest" description="Disordered" evidence="1">
    <location>
        <begin position="1"/>
        <end position="55"/>
    </location>
</feature>
<gene>
    <name evidence="2" type="ORF">A0J61_02611</name>
</gene>
<dbReference type="AlphaFoldDB" id="A0A1C7NJS8"/>
<dbReference type="EMBL" id="LUGH01000101">
    <property type="protein sequence ID" value="OBZ89325.1"/>
    <property type="molecule type" value="Genomic_DNA"/>
</dbReference>
<evidence type="ECO:0000313" key="2">
    <source>
        <dbReference type="EMBL" id="OBZ89325.1"/>
    </source>
</evidence>
<feature type="non-terminal residue" evidence="2">
    <location>
        <position position="231"/>
    </location>
</feature>
<name>A0A1C7NJS8_9FUNG</name>
<accession>A0A1C7NJS8</accession>
<feature type="region of interest" description="Disordered" evidence="1">
    <location>
        <begin position="136"/>
        <end position="231"/>
    </location>
</feature>
<evidence type="ECO:0000256" key="1">
    <source>
        <dbReference type="SAM" id="MobiDB-lite"/>
    </source>
</evidence>
<feature type="compositionally biased region" description="Basic and acidic residues" evidence="1">
    <location>
        <begin position="211"/>
        <end position="231"/>
    </location>
</feature>
<feature type="compositionally biased region" description="Basic residues" evidence="1">
    <location>
        <begin position="1"/>
        <end position="17"/>
    </location>
</feature>
<dbReference type="OrthoDB" id="2284491at2759"/>
<feature type="compositionally biased region" description="Acidic residues" evidence="1">
    <location>
        <begin position="141"/>
        <end position="150"/>
    </location>
</feature>
<protein>
    <submittedName>
        <fullName evidence="2">Uncharacterized protein</fullName>
    </submittedName>
</protein>
<proteinExistence type="predicted"/>
<reference evidence="2 3" key="1">
    <citation type="submission" date="2016-03" db="EMBL/GenBank/DDBJ databases">
        <title>Choanephora cucurbitarum.</title>
        <authorList>
            <person name="Min B."/>
            <person name="Park H."/>
            <person name="Park J.-H."/>
            <person name="Shin H.-D."/>
            <person name="Choi I.-G."/>
        </authorList>
    </citation>
    <scope>NUCLEOTIDE SEQUENCE [LARGE SCALE GENOMIC DNA]</scope>
    <source>
        <strain evidence="2 3">KUS-F28377</strain>
    </source>
</reference>
<dbReference type="Proteomes" id="UP000093000">
    <property type="component" value="Unassembled WGS sequence"/>
</dbReference>
<keyword evidence="3" id="KW-1185">Reference proteome</keyword>
<feature type="compositionally biased region" description="Basic and acidic residues" evidence="1">
    <location>
        <begin position="152"/>
        <end position="176"/>
    </location>
</feature>
<organism evidence="2 3">
    <name type="scientific">Choanephora cucurbitarum</name>
    <dbReference type="NCBI Taxonomy" id="101091"/>
    <lineage>
        <taxon>Eukaryota</taxon>
        <taxon>Fungi</taxon>
        <taxon>Fungi incertae sedis</taxon>
        <taxon>Mucoromycota</taxon>
        <taxon>Mucoromycotina</taxon>
        <taxon>Mucoromycetes</taxon>
        <taxon>Mucorales</taxon>
        <taxon>Mucorineae</taxon>
        <taxon>Choanephoraceae</taxon>
        <taxon>Choanephoroideae</taxon>
        <taxon>Choanephora</taxon>
    </lineage>
</organism>
<feature type="compositionally biased region" description="Polar residues" evidence="1">
    <location>
        <begin position="25"/>
        <end position="37"/>
    </location>
</feature>
<evidence type="ECO:0000313" key="3">
    <source>
        <dbReference type="Proteomes" id="UP000093000"/>
    </source>
</evidence>